<evidence type="ECO:0000313" key="5">
    <source>
        <dbReference type="Proteomes" id="UP001519325"/>
    </source>
</evidence>
<comment type="subcellular location">
    <subcellularLocation>
        <location evidence="1">Membrane</location>
    </subcellularLocation>
</comment>
<gene>
    <name evidence="4" type="ORF">BJ987_001764</name>
</gene>
<keyword evidence="3" id="KW-1133">Transmembrane helix</keyword>
<evidence type="ECO:0000256" key="3">
    <source>
        <dbReference type="SAM" id="Phobius"/>
    </source>
</evidence>
<dbReference type="EMBL" id="JAGGMR010000001">
    <property type="protein sequence ID" value="MBP2188863.1"/>
    <property type="molecule type" value="Genomic_DNA"/>
</dbReference>
<feature type="transmembrane region" description="Helical" evidence="3">
    <location>
        <begin position="33"/>
        <end position="53"/>
    </location>
</feature>
<dbReference type="PANTHER" id="PTHR37042">
    <property type="entry name" value="OUTER MEMBRANE PROTEIN RV1973"/>
    <property type="match status" value="1"/>
</dbReference>
<evidence type="ECO:0000256" key="2">
    <source>
        <dbReference type="ARBA" id="ARBA00023136"/>
    </source>
</evidence>
<name>A0ABS4QBB3_9NOCA</name>
<dbReference type="RefSeq" id="WP_209886675.1">
    <property type="nucleotide sequence ID" value="NZ_JAGGMR010000001.1"/>
</dbReference>
<keyword evidence="3" id="KW-0812">Transmembrane</keyword>
<proteinExistence type="predicted"/>
<keyword evidence="5" id="KW-1185">Reference proteome</keyword>
<organism evidence="4 5">
    <name type="scientific">Nocardia goodfellowii</name>
    <dbReference type="NCBI Taxonomy" id="882446"/>
    <lineage>
        <taxon>Bacteria</taxon>
        <taxon>Bacillati</taxon>
        <taxon>Actinomycetota</taxon>
        <taxon>Actinomycetes</taxon>
        <taxon>Mycobacteriales</taxon>
        <taxon>Nocardiaceae</taxon>
        <taxon>Nocardia</taxon>
    </lineage>
</organism>
<evidence type="ECO:0000256" key="1">
    <source>
        <dbReference type="ARBA" id="ARBA00004370"/>
    </source>
</evidence>
<evidence type="ECO:0000313" key="4">
    <source>
        <dbReference type="EMBL" id="MBP2188863.1"/>
    </source>
</evidence>
<comment type="caution">
    <text evidence="4">The sequence shown here is derived from an EMBL/GenBank/DDBJ whole genome shotgun (WGS) entry which is preliminary data.</text>
</comment>
<dbReference type="Proteomes" id="UP001519325">
    <property type="component" value="Unassembled WGS sequence"/>
</dbReference>
<reference evidence="4 5" key="1">
    <citation type="submission" date="2021-03" db="EMBL/GenBank/DDBJ databases">
        <title>Sequencing the genomes of 1000 actinobacteria strains.</title>
        <authorList>
            <person name="Klenk H.-P."/>
        </authorList>
    </citation>
    <scope>NUCLEOTIDE SEQUENCE [LARGE SCALE GENOMIC DNA]</scope>
    <source>
        <strain evidence="4 5">DSM 45516</strain>
    </source>
</reference>
<protein>
    <submittedName>
        <fullName evidence="4">Mce-associated membrane protein</fullName>
    </submittedName>
</protein>
<dbReference type="PANTHER" id="PTHR37042:SF4">
    <property type="entry name" value="OUTER MEMBRANE PROTEIN RV1973"/>
    <property type="match status" value="1"/>
</dbReference>
<accession>A0ABS4QBB3</accession>
<keyword evidence="2 3" id="KW-0472">Membrane</keyword>
<sequence>MSVDVAKETPDSAVLAEAPLEPIAAPNRKTAPLVATALAAGALAVALVAALWFGTGWLQAAFFTDGPRAAARDSALDAARQAALNMTTMRLDDIPGSLALARSSMTGAILVSAEQNVAQSEQLARRTGVEMTSKVLGSALTSLNTERDKAAALIVLQVTETKPGNEVSNYRYTWNLEMTKDKEIWKAEQVASLTQPALLDGPVAGTAPQEEPR</sequence>